<evidence type="ECO:0000256" key="3">
    <source>
        <dbReference type="ARBA" id="ARBA00023004"/>
    </source>
</evidence>
<dbReference type="RefSeq" id="WP_094474890.1">
    <property type="nucleotide sequence ID" value="NZ_NOXT01000123.1"/>
</dbReference>
<keyword evidence="7" id="KW-1185">Reference proteome</keyword>
<evidence type="ECO:0000313" key="6">
    <source>
        <dbReference type="EMBL" id="OYQ25064.1"/>
    </source>
</evidence>
<evidence type="ECO:0000256" key="1">
    <source>
        <dbReference type="ARBA" id="ARBA00022617"/>
    </source>
</evidence>
<dbReference type="InterPro" id="IPR036909">
    <property type="entry name" value="Cyt_c-like_dom_sf"/>
</dbReference>
<evidence type="ECO:0000256" key="4">
    <source>
        <dbReference type="PROSITE-ProRule" id="PRU00433"/>
    </source>
</evidence>
<name>A0A255Y8K6_9SPHN</name>
<gene>
    <name evidence="6" type="ORF">CHU93_14630</name>
</gene>
<dbReference type="AlphaFoldDB" id="A0A255Y8K6"/>
<keyword evidence="3 4" id="KW-0408">Iron</keyword>
<evidence type="ECO:0000256" key="2">
    <source>
        <dbReference type="ARBA" id="ARBA00022723"/>
    </source>
</evidence>
<feature type="domain" description="Cytochrome c" evidence="5">
    <location>
        <begin position="185"/>
        <end position="274"/>
    </location>
</feature>
<dbReference type="Gene3D" id="1.10.760.10">
    <property type="entry name" value="Cytochrome c-like domain"/>
    <property type="match status" value="2"/>
</dbReference>
<dbReference type="GO" id="GO:0020037">
    <property type="term" value="F:heme binding"/>
    <property type="evidence" value="ECO:0007669"/>
    <property type="project" value="InterPro"/>
</dbReference>
<evidence type="ECO:0000259" key="5">
    <source>
        <dbReference type="PROSITE" id="PS51007"/>
    </source>
</evidence>
<evidence type="ECO:0000313" key="7">
    <source>
        <dbReference type="Proteomes" id="UP000216991"/>
    </source>
</evidence>
<dbReference type="GO" id="GO:0046872">
    <property type="term" value="F:metal ion binding"/>
    <property type="evidence" value="ECO:0007669"/>
    <property type="project" value="UniProtKB-KW"/>
</dbReference>
<dbReference type="OrthoDB" id="9773456at2"/>
<dbReference type="Proteomes" id="UP000216991">
    <property type="component" value="Unassembled WGS sequence"/>
</dbReference>
<feature type="domain" description="Cytochrome c" evidence="5">
    <location>
        <begin position="50"/>
        <end position="140"/>
    </location>
</feature>
<reference evidence="6 7" key="1">
    <citation type="submission" date="2017-07" db="EMBL/GenBank/DDBJ databases">
        <title>Sandarakinorhabdus cyanobacteriorum sp. nov., a novel bacterium isolated from cyanobacterial aggregates in a eutrophic lake.</title>
        <authorList>
            <person name="Cai H."/>
        </authorList>
    </citation>
    <scope>NUCLEOTIDE SEQUENCE [LARGE SCALE GENOMIC DNA]</scope>
    <source>
        <strain evidence="6 7">TH057</strain>
    </source>
</reference>
<proteinExistence type="predicted"/>
<dbReference type="SUPFAM" id="SSF46626">
    <property type="entry name" value="Cytochrome c"/>
    <property type="match status" value="2"/>
</dbReference>
<dbReference type="EMBL" id="NOXT01000123">
    <property type="protein sequence ID" value="OYQ25064.1"/>
    <property type="molecule type" value="Genomic_DNA"/>
</dbReference>
<dbReference type="GO" id="GO:0009055">
    <property type="term" value="F:electron transfer activity"/>
    <property type="evidence" value="ECO:0007669"/>
    <property type="project" value="InterPro"/>
</dbReference>
<protein>
    <recommendedName>
        <fullName evidence="5">Cytochrome c domain-containing protein</fullName>
    </recommendedName>
</protein>
<keyword evidence="2 4" id="KW-0479">Metal-binding</keyword>
<sequence length="276" mass="29216">MQPWLRITAAGVAAAALLAVGAGGALLWAGNRILLRDVGALPEAVAGGPGDVALGARLVAIYGCNGCHGKALTGSDFYGIIAPNLRQRARTWGLEGFARAVRRGVRPDGTSISWAMPSEHFAAMADSEIAAIHAHLKQLPAAPDAQPVTIHHRLFKAYAAATGELVANVALVRANDRGPEIAPAPGTPAWGPYFTRLACAECHNHGLGGNPGFTPALIDAIQVYDWPAFVRLTTTGRPPDGRELRLMTSVGRERLAPMTDAERRALFDYLKALPER</sequence>
<comment type="caution">
    <text evidence="6">The sequence shown here is derived from an EMBL/GenBank/DDBJ whole genome shotgun (WGS) entry which is preliminary data.</text>
</comment>
<organism evidence="6 7">
    <name type="scientific">Sandarakinorhabdus cyanobacteriorum</name>
    <dbReference type="NCBI Taxonomy" id="1981098"/>
    <lineage>
        <taxon>Bacteria</taxon>
        <taxon>Pseudomonadati</taxon>
        <taxon>Pseudomonadota</taxon>
        <taxon>Alphaproteobacteria</taxon>
        <taxon>Sphingomonadales</taxon>
        <taxon>Sphingosinicellaceae</taxon>
        <taxon>Sandarakinorhabdus</taxon>
    </lineage>
</organism>
<dbReference type="PROSITE" id="PS51007">
    <property type="entry name" value="CYTC"/>
    <property type="match status" value="2"/>
</dbReference>
<accession>A0A255Y8K6</accession>
<dbReference type="InterPro" id="IPR009056">
    <property type="entry name" value="Cyt_c-like_dom"/>
</dbReference>
<keyword evidence="1 4" id="KW-0349">Heme</keyword>